<dbReference type="Proteomes" id="UP001154282">
    <property type="component" value="Unassembled WGS sequence"/>
</dbReference>
<evidence type="ECO:0000313" key="2">
    <source>
        <dbReference type="Proteomes" id="UP001154282"/>
    </source>
</evidence>
<evidence type="ECO:0000313" key="1">
    <source>
        <dbReference type="EMBL" id="CAI0395130.1"/>
    </source>
</evidence>
<organism evidence="1 2">
    <name type="scientific">Linum tenue</name>
    <dbReference type="NCBI Taxonomy" id="586396"/>
    <lineage>
        <taxon>Eukaryota</taxon>
        <taxon>Viridiplantae</taxon>
        <taxon>Streptophyta</taxon>
        <taxon>Embryophyta</taxon>
        <taxon>Tracheophyta</taxon>
        <taxon>Spermatophyta</taxon>
        <taxon>Magnoliopsida</taxon>
        <taxon>eudicotyledons</taxon>
        <taxon>Gunneridae</taxon>
        <taxon>Pentapetalae</taxon>
        <taxon>rosids</taxon>
        <taxon>fabids</taxon>
        <taxon>Malpighiales</taxon>
        <taxon>Linaceae</taxon>
        <taxon>Linum</taxon>
    </lineage>
</organism>
<accession>A0AAV0IBX2</accession>
<dbReference type="EMBL" id="CAMGYJ010000003">
    <property type="protein sequence ID" value="CAI0395130.1"/>
    <property type="molecule type" value="Genomic_DNA"/>
</dbReference>
<name>A0AAV0IBX2_9ROSI</name>
<proteinExistence type="predicted"/>
<dbReference type="PANTHER" id="PTHR35121">
    <property type="entry name" value="HOMEODOMAIN PROTEIN 8, PUTATIVE-RELATED"/>
    <property type="match status" value="1"/>
</dbReference>
<gene>
    <name evidence="1" type="ORF">LITE_LOCUS8597</name>
</gene>
<dbReference type="AlphaFoldDB" id="A0AAV0IBX2"/>
<protein>
    <submittedName>
        <fullName evidence="1">Uncharacterized protein</fullName>
    </submittedName>
</protein>
<keyword evidence="2" id="KW-1185">Reference proteome</keyword>
<reference evidence="1" key="1">
    <citation type="submission" date="2022-08" db="EMBL/GenBank/DDBJ databases">
        <authorList>
            <person name="Gutierrez-Valencia J."/>
        </authorList>
    </citation>
    <scope>NUCLEOTIDE SEQUENCE</scope>
</reference>
<comment type="caution">
    <text evidence="1">The sequence shown here is derived from an EMBL/GenBank/DDBJ whole genome shotgun (WGS) entry which is preliminary data.</text>
</comment>
<dbReference type="PANTHER" id="PTHR35121:SF2">
    <property type="entry name" value="SWIM-TYPE DOMAIN-CONTAINING PROTEIN"/>
    <property type="match status" value="1"/>
</dbReference>
<sequence>MASGSAAADGFFRNWVFEGSLSGADYGIERRPYHRNCKCALHENPATAAETEVAGTARTPSRIRSAAPGARVLLPWRRRRRPVLDPDRPLRVRPIRLLTPPGTAFLRRRRCRPSRGV</sequence>